<keyword evidence="6" id="KW-0808">Transferase</keyword>
<evidence type="ECO:0000256" key="4">
    <source>
        <dbReference type="ARBA" id="ARBA00007131"/>
    </source>
</evidence>
<comment type="similarity">
    <text evidence="4">Belongs to the transketolase family.</text>
</comment>
<dbReference type="InterPro" id="IPR009014">
    <property type="entry name" value="Transketo_C/PFOR_II"/>
</dbReference>
<evidence type="ECO:0000256" key="2">
    <source>
        <dbReference type="ARBA" id="ARBA00001946"/>
    </source>
</evidence>
<proteinExistence type="inferred from homology"/>
<dbReference type="NCBIfam" id="NF004556">
    <property type="entry name" value="PRK05899.2-2"/>
    <property type="match status" value="1"/>
</dbReference>
<evidence type="ECO:0000259" key="5">
    <source>
        <dbReference type="SMART" id="SM00861"/>
    </source>
</evidence>
<dbReference type="SMART" id="SM00861">
    <property type="entry name" value="Transket_pyr"/>
    <property type="match status" value="1"/>
</dbReference>
<dbReference type="InterPro" id="IPR033248">
    <property type="entry name" value="Transketolase_C"/>
</dbReference>
<dbReference type="Gene3D" id="3.40.50.970">
    <property type="match status" value="2"/>
</dbReference>
<evidence type="ECO:0000256" key="3">
    <source>
        <dbReference type="ARBA" id="ARBA00001964"/>
    </source>
</evidence>
<dbReference type="CDD" id="cd07033">
    <property type="entry name" value="TPP_PYR_DXS_TK_like"/>
    <property type="match status" value="1"/>
</dbReference>
<gene>
    <name evidence="6" type="ORF">ENG14_00795</name>
</gene>
<evidence type="ECO:0000313" key="6">
    <source>
        <dbReference type="EMBL" id="HDL89424.1"/>
    </source>
</evidence>
<dbReference type="InterPro" id="IPR005475">
    <property type="entry name" value="Transketolase-like_Pyr-bd"/>
</dbReference>
<dbReference type="PANTHER" id="PTHR43825">
    <property type="entry name" value="PYRUVATE DEHYDROGENASE E1 COMPONENT"/>
    <property type="match status" value="1"/>
</dbReference>
<dbReference type="PANTHER" id="PTHR43825:SF1">
    <property type="entry name" value="TRANSKETOLASE-LIKE PYRIMIDINE-BINDING DOMAIN-CONTAINING PROTEIN"/>
    <property type="match status" value="1"/>
</dbReference>
<evidence type="ECO:0000256" key="1">
    <source>
        <dbReference type="ARBA" id="ARBA00001936"/>
    </source>
</evidence>
<dbReference type="Pfam" id="PF00456">
    <property type="entry name" value="Transketolase_N"/>
    <property type="match status" value="1"/>
</dbReference>
<dbReference type="InterPro" id="IPR005474">
    <property type="entry name" value="Transketolase_N"/>
</dbReference>
<feature type="domain" description="Transketolase-like pyrimidine-binding" evidence="5">
    <location>
        <begin position="330"/>
        <end position="499"/>
    </location>
</feature>
<dbReference type="CDD" id="cd02012">
    <property type="entry name" value="TPP_TK"/>
    <property type="match status" value="1"/>
</dbReference>
<accession>A0A7C0WR77</accession>
<reference evidence="6" key="1">
    <citation type="journal article" date="2020" name="mSystems">
        <title>Genome- and Community-Level Interaction Insights into Carbon Utilization and Element Cycling Functions of Hydrothermarchaeota in Hydrothermal Sediment.</title>
        <authorList>
            <person name="Zhou Z."/>
            <person name="Liu Y."/>
            <person name="Xu W."/>
            <person name="Pan J."/>
            <person name="Luo Z.H."/>
            <person name="Li M."/>
        </authorList>
    </citation>
    <scope>NUCLEOTIDE SEQUENCE [LARGE SCALE GENOMIC DNA]</scope>
    <source>
        <strain evidence="6">HyVt-19</strain>
    </source>
</reference>
<comment type="cofactor">
    <cofactor evidence="2">
        <name>Mg(2+)</name>
        <dbReference type="ChEBI" id="CHEBI:18420"/>
    </cofactor>
</comment>
<dbReference type="GO" id="GO:0004802">
    <property type="term" value="F:transketolase activity"/>
    <property type="evidence" value="ECO:0007669"/>
    <property type="project" value="UniProtKB-EC"/>
</dbReference>
<comment type="caution">
    <text evidence="6">The sequence shown here is derived from an EMBL/GenBank/DDBJ whole genome shotgun (WGS) entry which is preliminary data.</text>
</comment>
<dbReference type="SUPFAM" id="SSF52922">
    <property type="entry name" value="TK C-terminal domain-like"/>
    <property type="match status" value="1"/>
</dbReference>
<dbReference type="AlphaFoldDB" id="A0A7C0WR77"/>
<dbReference type="EMBL" id="DQZW01000035">
    <property type="protein sequence ID" value="HDL89424.1"/>
    <property type="molecule type" value="Genomic_DNA"/>
</dbReference>
<dbReference type="InterPro" id="IPR051157">
    <property type="entry name" value="PDH/Transketolase"/>
</dbReference>
<organism evidence="6">
    <name type="scientific">Thermodesulforhabdus norvegica</name>
    <dbReference type="NCBI Taxonomy" id="39841"/>
    <lineage>
        <taxon>Bacteria</taxon>
        <taxon>Pseudomonadati</taxon>
        <taxon>Thermodesulfobacteriota</taxon>
        <taxon>Syntrophobacteria</taxon>
        <taxon>Syntrophobacterales</taxon>
        <taxon>Thermodesulforhabdaceae</taxon>
        <taxon>Thermodesulforhabdus</taxon>
    </lineage>
</organism>
<sequence length="654" mass="72625">MRIDLNQPALTREQRAQLQEMWKRCVKRIIASTTLAGSGHPGGSLSALHILLMLYATLNHRPEDPAWEQRDRIIVSMGHISPGVYSVLCEFGYFEEDEFLLEFRRVGSPFAGHVEHCVPGVEWNTGNLGQGLSAAAGIALAEKLKKNNPSWVVALMGDGEQQKGQITEARRFAVKYGLSNLIGIVDRNHRQIGGDTEKVMPQRVRAEYEAAGWNVVYVEDGNDFDQIFNAFKKVFLRQVKNPDTPTVIVARTVMGKGISFMENNAKYHGMPLSEDEAERALQELGITNPIPQLKSKRKTHTNFRPFFKYPRKKVQIDVGKPRTYGADEKLDNRSAYGAVLEDLARLNNLNSVPKVLGFSCDLEGSVKMNKFHQVCEKAFYECGIQEHHAAVASGAISKEGFLTFFSTFGVFGVCETYNQQRLNDLNETSLKVVCTHLGLDVGEDGPTHQCIDYIGLLKNLFGWFVFLPADPNQTDRIVRYAAQIDGNVFVGMGRSKTPVITDLKGKPFFAGDYRFEPGKADWVREGDDIAIMSYGTLLSHATRASDILRDKHGIGAAVINCASIKPFDRKAVLEAAKRRVIITVEDHHVDTGLGAIVSSILAEEGIPCRCVRMGITRYGQSGKPAELFRWLGIDTDGIVRAALNVYRKKASVSA</sequence>
<protein>
    <submittedName>
        <fullName evidence="6">Transketolase</fullName>
        <ecNumber evidence="6">2.2.1.1</ecNumber>
    </submittedName>
</protein>
<name>A0A7C0WR77_9BACT</name>
<comment type="cofactor">
    <cofactor evidence="1">
        <name>Mn(2+)</name>
        <dbReference type="ChEBI" id="CHEBI:29035"/>
    </cofactor>
</comment>
<comment type="cofactor">
    <cofactor evidence="3">
        <name>thiamine diphosphate</name>
        <dbReference type="ChEBI" id="CHEBI:58937"/>
    </cofactor>
</comment>
<dbReference type="Proteomes" id="UP000886355">
    <property type="component" value="Unassembled WGS sequence"/>
</dbReference>
<dbReference type="Pfam" id="PF02779">
    <property type="entry name" value="Transket_pyr"/>
    <property type="match status" value="1"/>
</dbReference>
<dbReference type="InterPro" id="IPR029061">
    <property type="entry name" value="THDP-binding"/>
</dbReference>
<dbReference type="GO" id="GO:0005737">
    <property type="term" value="C:cytoplasm"/>
    <property type="evidence" value="ECO:0007669"/>
    <property type="project" value="UniProtKB-ARBA"/>
</dbReference>
<dbReference type="Gene3D" id="3.40.50.920">
    <property type="match status" value="1"/>
</dbReference>
<dbReference type="Pfam" id="PF02780">
    <property type="entry name" value="Transketolase_C"/>
    <property type="match status" value="1"/>
</dbReference>
<dbReference type="EC" id="2.2.1.1" evidence="6"/>
<dbReference type="SUPFAM" id="SSF52518">
    <property type="entry name" value="Thiamin diphosphate-binding fold (THDP-binding)"/>
    <property type="match status" value="2"/>
</dbReference>